<evidence type="ECO:0000313" key="5">
    <source>
        <dbReference type="EMBL" id="GGC12947.1"/>
    </source>
</evidence>
<dbReference type="InterPro" id="IPR013785">
    <property type="entry name" value="Aldolase_TIM"/>
</dbReference>
<keyword evidence="2" id="KW-0808">Transferase</keyword>
<reference evidence="5" key="2">
    <citation type="submission" date="2020-09" db="EMBL/GenBank/DDBJ databases">
        <authorList>
            <person name="Sun Q."/>
            <person name="Zhou Y."/>
        </authorList>
    </citation>
    <scope>NUCLEOTIDE SEQUENCE</scope>
    <source>
        <strain evidence="5">CGMCC 1.15095</strain>
    </source>
</reference>
<comment type="caution">
    <text evidence="5">The sequence shown here is derived from an EMBL/GenBank/DDBJ whole genome shotgun (WGS) entry which is preliminary data.</text>
</comment>
<accession>A0A916X5X7</accession>
<comment type="cofactor">
    <cofactor evidence="1">
        <name>Zn(2+)</name>
        <dbReference type="ChEBI" id="CHEBI:29105"/>
    </cofactor>
</comment>
<proteinExistence type="predicted"/>
<dbReference type="Proteomes" id="UP000608154">
    <property type="component" value="Unassembled WGS sequence"/>
</dbReference>
<organism evidence="5 6">
    <name type="scientific">Novosphingobium endophyticum</name>
    <dbReference type="NCBI Taxonomy" id="1955250"/>
    <lineage>
        <taxon>Bacteria</taxon>
        <taxon>Pseudomonadati</taxon>
        <taxon>Pseudomonadota</taxon>
        <taxon>Alphaproteobacteria</taxon>
        <taxon>Sphingomonadales</taxon>
        <taxon>Sphingomonadaceae</taxon>
        <taxon>Novosphingobium</taxon>
    </lineage>
</organism>
<evidence type="ECO:0000313" key="6">
    <source>
        <dbReference type="Proteomes" id="UP000608154"/>
    </source>
</evidence>
<protein>
    <submittedName>
        <fullName evidence="5">3-keto-5-aminohexanoate cleavage protein</fullName>
    </submittedName>
</protein>
<dbReference type="InterPro" id="IPR008567">
    <property type="entry name" value="BKACE"/>
</dbReference>
<keyword evidence="6" id="KW-1185">Reference proteome</keyword>
<reference evidence="5" key="1">
    <citation type="journal article" date="2014" name="Int. J. Syst. Evol. Microbiol.">
        <title>Complete genome sequence of Corynebacterium casei LMG S-19264T (=DSM 44701T), isolated from a smear-ripened cheese.</title>
        <authorList>
            <consortium name="US DOE Joint Genome Institute (JGI-PGF)"/>
            <person name="Walter F."/>
            <person name="Albersmeier A."/>
            <person name="Kalinowski J."/>
            <person name="Ruckert C."/>
        </authorList>
    </citation>
    <scope>NUCLEOTIDE SEQUENCE</scope>
    <source>
        <strain evidence="5">CGMCC 1.15095</strain>
    </source>
</reference>
<dbReference type="PANTHER" id="PTHR37418:SF2">
    <property type="entry name" value="3-KETO-5-AMINOHEXANOATE CLEAVAGE ENZYME"/>
    <property type="match status" value="1"/>
</dbReference>
<sequence length="294" mass="31354">MTDIFLTCAVTGNHTTRDQNPALPASPNEIAESSLAAAEAGAAAVHIHVRDPATAQPSMCVDHYAAVVEQIRRHDPLLVINLTTGPGGRFQPSEHDPLVPGPRTNFLVPERRVEHIAALRPDIATLDLNTMTFGGEVVINTPGNIRRMAQVMRANGVRPEIELFDSGDIVLLHDLIADGTIDRAPLCSLVLGIKYGFPPTIETLLFARSLLPADAVWTGFGTGRMAFPLLAQAALAGGNIRIGLEDAVFLTRGVLAPSNAAMVSKARRMVEDLGATLATSVQMRERLVLAPTNG</sequence>
<evidence type="ECO:0000256" key="1">
    <source>
        <dbReference type="ARBA" id="ARBA00001947"/>
    </source>
</evidence>
<dbReference type="Pfam" id="PF05853">
    <property type="entry name" value="BKACE"/>
    <property type="match status" value="1"/>
</dbReference>
<dbReference type="GO" id="GO:0043720">
    <property type="term" value="F:3-keto-5-aminohexanoate cleavage activity"/>
    <property type="evidence" value="ECO:0007669"/>
    <property type="project" value="InterPro"/>
</dbReference>
<dbReference type="Gene3D" id="3.20.20.70">
    <property type="entry name" value="Aldolase class I"/>
    <property type="match status" value="1"/>
</dbReference>
<evidence type="ECO:0000256" key="2">
    <source>
        <dbReference type="ARBA" id="ARBA00022679"/>
    </source>
</evidence>
<dbReference type="AlphaFoldDB" id="A0A916X5X7"/>
<evidence type="ECO:0000256" key="3">
    <source>
        <dbReference type="ARBA" id="ARBA00022723"/>
    </source>
</evidence>
<keyword evidence="4" id="KW-0862">Zinc</keyword>
<name>A0A916X5X7_9SPHN</name>
<dbReference type="RefSeq" id="WP_188772835.1">
    <property type="nucleotide sequence ID" value="NZ_BMHK01000035.1"/>
</dbReference>
<dbReference type="PANTHER" id="PTHR37418">
    <property type="entry name" value="3-KETO-5-AMINOHEXANOATE CLEAVAGE ENZYME-RELATED"/>
    <property type="match status" value="1"/>
</dbReference>
<evidence type="ECO:0000256" key="4">
    <source>
        <dbReference type="ARBA" id="ARBA00022833"/>
    </source>
</evidence>
<keyword evidence="3" id="KW-0479">Metal-binding</keyword>
<dbReference type="EMBL" id="BMHK01000035">
    <property type="protein sequence ID" value="GGC12947.1"/>
    <property type="molecule type" value="Genomic_DNA"/>
</dbReference>
<gene>
    <name evidence="5" type="ORF">GCM10011494_34770</name>
</gene>
<dbReference type="GO" id="GO:0046872">
    <property type="term" value="F:metal ion binding"/>
    <property type="evidence" value="ECO:0007669"/>
    <property type="project" value="UniProtKB-KW"/>
</dbReference>